<dbReference type="Proteomes" id="UP000179179">
    <property type="component" value="Unassembled WGS sequence"/>
</dbReference>
<dbReference type="RefSeq" id="XP_022386645.1">
    <property type="nucleotide sequence ID" value="XM_022534622.1"/>
</dbReference>
<protein>
    <submittedName>
        <fullName evidence="1">Uncharacterized protein</fullName>
    </submittedName>
</protein>
<reference evidence="1 2" key="1">
    <citation type="journal article" date="2016" name="Genome Biol. Evol.">
        <title>Draft genome sequence of an aflatoxigenic Aspergillus species, A. bombycis.</title>
        <authorList>
            <person name="Moore G.G."/>
            <person name="Mack B.M."/>
            <person name="Beltz S.B."/>
            <person name="Gilbert M.K."/>
        </authorList>
    </citation>
    <scope>NUCLEOTIDE SEQUENCE [LARGE SCALE GENOMIC DNA]</scope>
    <source>
        <strain evidence="2">NRRL 26010</strain>
    </source>
</reference>
<evidence type="ECO:0000313" key="2">
    <source>
        <dbReference type="Proteomes" id="UP000179179"/>
    </source>
</evidence>
<keyword evidence="2" id="KW-1185">Reference proteome</keyword>
<comment type="caution">
    <text evidence="1">The sequence shown here is derived from an EMBL/GenBank/DDBJ whole genome shotgun (WGS) entry which is preliminary data.</text>
</comment>
<evidence type="ECO:0000313" key="1">
    <source>
        <dbReference type="EMBL" id="OGM42928.1"/>
    </source>
</evidence>
<dbReference type="OrthoDB" id="76567at2759"/>
<dbReference type="EMBL" id="LYCR01000080">
    <property type="protein sequence ID" value="OGM42928.1"/>
    <property type="molecule type" value="Genomic_DNA"/>
</dbReference>
<name>A0A1F7ZV23_9EURO</name>
<dbReference type="AlphaFoldDB" id="A0A1F7ZV23"/>
<gene>
    <name evidence="1" type="ORF">ABOM_007493</name>
</gene>
<dbReference type="GeneID" id="34450883"/>
<sequence>MYKEPDTVIVLIGAPMPMITVEVGYTESWPKFLRDEDLWINGEAPHVNAVLLVKWNLTKNNLVASFLELRRRGAPSPSHLTIFPALPPGASAQTLAWQRRDFYPVGQVHLEIRLKYAYGISGYSSRRSTSHSG</sequence>
<proteinExistence type="predicted"/>
<accession>A0A1F7ZV23</accession>
<organism evidence="1 2">
    <name type="scientific">Aspergillus bombycis</name>
    <dbReference type="NCBI Taxonomy" id="109264"/>
    <lineage>
        <taxon>Eukaryota</taxon>
        <taxon>Fungi</taxon>
        <taxon>Dikarya</taxon>
        <taxon>Ascomycota</taxon>
        <taxon>Pezizomycotina</taxon>
        <taxon>Eurotiomycetes</taxon>
        <taxon>Eurotiomycetidae</taxon>
        <taxon>Eurotiales</taxon>
        <taxon>Aspergillaceae</taxon>
        <taxon>Aspergillus</taxon>
    </lineage>
</organism>